<reference evidence="1" key="1">
    <citation type="journal article" date="2020" name="Stud. Mycol.">
        <title>101 Dothideomycetes genomes: a test case for predicting lifestyles and emergence of pathogens.</title>
        <authorList>
            <person name="Haridas S."/>
            <person name="Albert R."/>
            <person name="Binder M."/>
            <person name="Bloem J."/>
            <person name="Labutti K."/>
            <person name="Salamov A."/>
            <person name="Andreopoulos B."/>
            <person name="Baker S."/>
            <person name="Barry K."/>
            <person name="Bills G."/>
            <person name="Bluhm B."/>
            <person name="Cannon C."/>
            <person name="Castanera R."/>
            <person name="Culley D."/>
            <person name="Daum C."/>
            <person name="Ezra D."/>
            <person name="Gonzalez J."/>
            <person name="Henrissat B."/>
            <person name="Kuo A."/>
            <person name="Liang C."/>
            <person name="Lipzen A."/>
            <person name="Lutzoni F."/>
            <person name="Magnuson J."/>
            <person name="Mondo S."/>
            <person name="Nolan M."/>
            <person name="Ohm R."/>
            <person name="Pangilinan J."/>
            <person name="Park H.-J."/>
            <person name="Ramirez L."/>
            <person name="Alfaro M."/>
            <person name="Sun H."/>
            <person name="Tritt A."/>
            <person name="Yoshinaga Y."/>
            <person name="Zwiers L.-H."/>
            <person name="Turgeon B."/>
            <person name="Goodwin S."/>
            <person name="Spatafora J."/>
            <person name="Crous P."/>
            <person name="Grigoriev I."/>
        </authorList>
    </citation>
    <scope>NUCLEOTIDE SEQUENCE</scope>
    <source>
        <strain evidence="1">ATCC 200398</strain>
    </source>
</reference>
<comment type="caution">
    <text evidence="1">The sequence shown here is derived from an EMBL/GenBank/DDBJ whole genome shotgun (WGS) entry which is preliminary data.</text>
</comment>
<gene>
    <name evidence="1" type="ORF">BDR25DRAFT_394820</name>
</gene>
<proteinExistence type="predicted"/>
<evidence type="ECO:0000313" key="2">
    <source>
        <dbReference type="Proteomes" id="UP000799755"/>
    </source>
</evidence>
<sequence>MAIDGNRRGGSLGGIPLKHLSLITLTFQNSALILIMHYSRIMPLVNGQRYLTSTSVFLNEVIKLAISLTMALYDMSANLPANTPATILFENLVSAVFTNESWKLAIPALLYTLQNTLQYVAVSNLDAATFQVTYQLKILTTAIFSVILLRRSLSSQKWASLCLLVIGVAIVQFPHSSDHSGMNALKDTSSRIFWPRTIEELQALGSTAAAQLTKRSATYEGIEEDVAMQNPQMNTSVGLVAVLVACAISGLAGVTFEKILKESTSTNASLWVRNVQLSFWSIFPALFIGVIFMDGEKISKTGFFAGYNWIVWTAITFQACGGVIVAMVINYADNIAKNFATSISIIISFLASVIFFNFSITASYLIGTCVVLFATYLYTSQDRIRPPPIRIADYEKTTIDAPRDPVLLQLTVITSGRIRIAKHSQSEILKPVIGDRAYRRVIHIGRRSQQQGFGYRKIIGRLSGVWCIVFLGGGILWERLKGTTQWRLWLRDRRQAGVCIYYLEGYGERWAASLQLELFVVHRSFPVQYIHSVSTSPPHLYLISSLLTMGDGIFDLLDELEHREAGRQYSLPRSKYILPPRPLPSRDRYRAPRHTEEPKSVGLEGMDEDGSEMPFDSFGQFINLPLGEVEHANRPYEDRQRQAAQGKARLSLASRAPRYLTTVGAPSPSQAAYHGGGESSQAYFDGKWLVKGPDSQPRIRNLPQFGFSATQLQESGPDLQFRASSSPAFRASQRRAEDHHAVVPKLSNRSTLDGESVLYTEAQHRRKGTLPSCPKASQKLIPNQLALPHAPPMAQGIPLIPRSELPDRLRTVFPFDFFNAVQSKCFKNVYKSDDNFVLSSPTGSGKTAILELAICRAISTNATGQYKIVYQAPTKALCSERQRDWQKKFNPLGLQCAELTGDSDNANLRAVQSANIIVTTPEKWDSITRKWKDHEKLMQLIRLFLIDEVHILNEDRGATLETVVSRMKTIGTDVRFVALSATVPNFEDVATWLGKNSQEPFEPANNERFGEEFRPVKLKKHVCGYQSSGNEFVFEKFLDGKLPEVITKYSERKPMMVFCVTRNSTVSTAKMLANWWISRSSQDRHWKKPSKALHFRDSELRNCVASGVAFHHAGLEPNDRQGVEEGFLKGDINVICCTSTLAVGVNLPCHFVIIKNTMSYTNTGLKEYADLEVMQMLGRAGRPQFDNSAIAVIMTRQQKVRRYELMVTGQDILESCLHLNLVDHLNAEVGLRTIRDLTSAKKWLAGTFLYVRLKQNPNYYKLEGARSGQDVDEQLDDICSRDITLLQDTSLVTKDQHFKCTEFGDAMARYYVQFDTMRAFLGLEPKTKISEMVRKFIPLSPKRALSAIAQAAEFKEIRFRAGEKPFYKSLNQSPSIRFPIPVNLDAPAQKVSLILQSVLGGADMSFENGAKIRSQYTMEMSLIFKHVHRLIRCIIDCQICLGDSVAVRNALMLERSLSGRAWDDSPLQLKQIEQIGVVAVRKLVNAGIRSIEELENTEPHRIEMILGKNPPFGMKLLDRLKPFPKLRVSVHVQPTSISRTPDGVKILVKAEIGFLNENPPSNFQQKPIYVCLLAETSDERLIHFARISGFKLGKGQDLTFLAHLTGPDQYINCYVMCDGLAGTMRGATVKPNIPASRFTRPRPHDTASLSSGPERPTSNMSRRRIETMIGSRRSSDGSDEFGLDGIDDDDLVKASFGDLDFDHIENYANPNHALTRKNTTNNTSTKGKGKSLEKSVEEDEYEPKQLENGKWACNHKCKDKKSCKHYCCKEGTDKPPKKPVKKVLATNGTSSQAVPKKKVDKVDKTQTRLYLTPSKRKTSTPIEVLDLTQQEKKRKLDYARNGPIDYRNLHQLHQSVQKKDSPASISSIMHKKPTYCYSAGEGHSLSFLDNDSTRQGTAQSSDYGDIQMDDISTHFDTPEIRRAGKKPRTQQEVADIDSRIEKCVYDVPSDHHLHLFDDDDSALGEAMVSLKDCKDFQAGNKGDEEDLSALAEIFDVENGRDLGYQNLGTSAETCLTQYASLSPVKSPTARLEKSRSSLLNDTSSPQPSFDGFKSAKSMLKGSALVELKQVKDGKGVPRTKSTKTPVEIGQDKNEHIDSVGLDVDISSKQQHNDVPEAFRDLEPWLYAEFGDIVEIIDG</sequence>
<accession>A0ACB6QNY9</accession>
<evidence type="ECO:0000313" key="1">
    <source>
        <dbReference type="EMBL" id="KAF2468631.1"/>
    </source>
</evidence>
<name>A0ACB6QNY9_9PLEO</name>
<dbReference type="Proteomes" id="UP000799755">
    <property type="component" value="Unassembled WGS sequence"/>
</dbReference>
<keyword evidence="2" id="KW-1185">Reference proteome</keyword>
<organism evidence="1 2">
    <name type="scientific">Lindgomyces ingoldianus</name>
    <dbReference type="NCBI Taxonomy" id="673940"/>
    <lineage>
        <taxon>Eukaryota</taxon>
        <taxon>Fungi</taxon>
        <taxon>Dikarya</taxon>
        <taxon>Ascomycota</taxon>
        <taxon>Pezizomycotina</taxon>
        <taxon>Dothideomycetes</taxon>
        <taxon>Pleosporomycetidae</taxon>
        <taxon>Pleosporales</taxon>
        <taxon>Lindgomycetaceae</taxon>
        <taxon>Lindgomyces</taxon>
    </lineage>
</organism>
<dbReference type="EMBL" id="MU003515">
    <property type="protein sequence ID" value="KAF2468631.1"/>
    <property type="molecule type" value="Genomic_DNA"/>
</dbReference>
<protein>
    <submittedName>
        <fullName evidence="1">Uncharacterized protein</fullName>
    </submittedName>
</protein>